<gene>
    <name evidence="2" type="ORF">A4X09_0g6121</name>
</gene>
<dbReference type="Proteomes" id="UP000078113">
    <property type="component" value="Unassembled WGS sequence"/>
</dbReference>
<feature type="compositionally biased region" description="Polar residues" evidence="1">
    <location>
        <begin position="233"/>
        <end position="250"/>
    </location>
</feature>
<keyword evidence="3" id="KW-1185">Reference proteome</keyword>
<reference evidence="2" key="2">
    <citation type="journal article" date="2019" name="IMA Fungus">
        <title>Genome sequencing and comparison of five Tilletia species to identify candidate genes for the detection of regulated species infecting wheat.</title>
        <authorList>
            <person name="Nguyen H.D.T."/>
            <person name="Sultana T."/>
            <person name="Kesanakurti P."/>
            <person name="Hambleton S."/>
        </authorList>
    </citation>
    <scope>NUCLEOTIDE SEQUENCE</scope>
    <source>
        <strain evidence="2">DAOMC 236422</strain>
    </source>
</reference>
<feature type="compositionally biased region" description="Polar residues" evidence="1">
    <location>
        <begin position="282"/>
        <end position="299"/>
    </location>
</feature>
<feature type="compositionally biased region" description="Low complexity" evidence="1">
    <location>
        <begin position="251"/>
        <end position="272"/>
    </location>
</feature>
<feature type="compositionally biased region" description="Low complexity" evidence="1">
    <location>
        <begin position="166"/>
        <end position="183"/>
    </location>
</feature>
<feature type="compositionally biased region" description="Gly residues" evidence="1">
    <location>
        <begin position="707"/>
        <end position="717"/>
    </location>
</feature>
<evidence type="ECO:0000256" key="1">
    <source>
        <dbReference type="SAM" id="MobiDB-lite"/>
    </source>
</evidence>
<feature type="compositionally biased region" description="Polar residues" evidence="1">
    <location>
        <begin position="123"/>
        <end position="134"/>
    </location>
</feature>
<sequence>MAIQTPINTPANGAAGGGGAGGSNPYLNPPPAPGRPTAAAAATTTTPANQHHNDSNSNSFHHQNNNNNNNFSDSTAISHLSISGASSSGLDGSLAGFSLFGRALPPPSGSQSQPQQAQTQGPRSTMMQHPQQQPRRVLPSNGIFGTQSHAALAAMLASSQSESSLVSASGETGTGGESSFSASLSFPNRVGGRPTGAHQGGGGGGGGRGGAGNNLGLVPTNGPWPGLLAPGSQARTHSIPMLSSSTPALTQGSAAAAGTSMSAMSQQSTSQADQAHSGGGIASSSRTQQLYHQHDSQTMGGVGGETQHSLFPANSTSADSMMHSYDEQDEVEKENRVQTELQHLSNARGRDLHLKAHIQLGLSIPTAKAPILDPLVQIILPESASTRTQPSAPGPALLPLPLPSPAETASLRDRAYLAQRRTQIRESLVRSHVLVELDNIALEHDRQRLRTAIQEQSKRWAANRELKRRRKMAGGGSETAAAAEEDGKEGERSQGEIVPSSSWSTVDGGGPEGSAPVEVNSGPSALTPHQRSELKTLLRASPGLDGKAAGSQPHRNAVAMLNNENRHASFFLQQQVASSEPLLTDWAYAPPAPGSYSSTTTTARRTLSAAAPPVVRKPSHQNNDADDSADDDDDDDGKKSLLLLLGASNRKDGSASSEAWFFSSRQRGAELGSFAPAWDVGPCGSRLRNARELEECGWGQREVDGSDVGGVGVGGVEAAGMGSRVGGASRTRWGRR</sequence>
<reference evidence="2" key="1">
    <citation type="submission" date="2016-04" db="EMBL/GenBank/DDBJ databases">
        <authorList>
            <person name="Nguyen H.D."/>
            <person name="Samba Siva P."/>
            <person name="Cullis J."/>
            <person name="Levesque C.A."/>
            <person name="Hambleton S."/>
        </authorList>
    </citation>
    <scope>NUCLEOTIDE SEQUENCE</scope>
    <source>
        <strain evidence="2">DAOMC 236422</strain>
    </source>
</reference>
<protein>
    <submittedName>
        <fullName evidence="2">Uncharacterized protein</fullName>
    </submittedName>
</protein>
<evidence type="ECO:0000313" key="3">
    <source>
        <dbReference type="Proteomes" id="UP000078113"/>
    </source>
</evidence>
<feature type="region of interest" description="Disordered" evidence="1">
    <location>
        <begin position="594"/>
        <end position="640"/>
    </location>
</feature>
<name>A0A8X7N4E7_9BASI</name>
<feature type="compositionally biased region" description="Gly residues" evidence="1">
    <location>
        <begin position="198"/>
        <end position="213"/>
    </location>
</feature>
<comment type="caution">
    <text evidence="2">The sequence shown here is derived from an EMBL/GenBank/DDBJ whole genome shotgun (WGS) entry which is preliminary data.</text>
</comment>
<feature type="region of interest" description="Disordered" evidence="1">
    <location>
        <begin position="701"/>
        <end position="736"/>
    </location>
</feature>
<organism evidence="2 3">
    <name type="scientific">Tilletia walkeri</name>
    <dbReference type="NCBI Taxonomy" id="117179"/>
    <lineage>
        <taxon>Eukaryota</taxon>
        <taxon>Fungi</taxon>
        <taxon>Dikarya</taxon>
        <taxon>Basidiomycota</taxon>
        <taxon>Ustilaginomycotina</taxon>
        <taxon>Exobasidiomycetes</taxon>
        <taxon>Tilletiales</taxon>
        <taxon>Tilletiaceae</taxon>
        <taxon>Tilletia</taxon>
    </lineage>
</organism>
<accession>A0A8X7N4E7</accession>
<feature type="region of interest" description="Disordered" evidence="1">
    <location>
        <begin position="166"/>
        <end position="315"/>
    </location>
</feature>
<dbReference type="AlphaFoldDB" id="A0A8X7N4E7"/>
<feature type="compositionally biased region" description="Polar residues" evidence="1">
    <location>
        <begin position="1"/>
        <end position="11"/>
    </location>
</feature>
<feature type="compositionally biased region" description="Polar residues" evidence="1">
    <location>
        <begin position="306"/>
        <end position="315"/>
    </location>
</feature>
<feature type="region of interest" description="Disordered" evidence="1">
    <location>
        <begin position="464"/>
        <end position="557"/>
    </location>
</feature>
<feature type="compositionally biased region" description="Low complexity" evidence="1">
    <location>
        <begin position="595"/>
        <end position="611"/>
    </location>
</feature>
<feature type="compositionally biased region" description="Acidic residues" evidence="1">
    <location>
        <begin position="624"/>
        <end position="635"/>
    </location>
</feature>
<feature type="compositionally biased region" description="Low complexity" evidence="1">
    <location>
        <begin position="109"/>
        <end position="122"/>
    </location>
</feature>
<feature type="compositionally biased region" description="Low complexity" evidence="1">
    <location>
        <begin position="35"/>
        <end position="72"/>
    </location>
</feature>
<dbReference type="EMBL" id="LWDG02000363">
    <property type="protein sequence ID" value="KAE8266222.1"/>
    <property type="molecule type" value="Genomic_DNA"/>
</dbReference>
<feature type="region of interest" description="Disordered" evidence="1">
    <location>
        <begin position="101"/>
        <end position="142"/>
    </location>
</feature>
<proteinExistence type="predicted"/>
<evidence type="ECO:0000313" key="2">
    <source>
        <dbReference type="EMBL" id="KAE8266222.1"/>
    </source>
</evidence>
<feature type="region of interest" description="Disordered" evidence="1">
    <location>
        <begin position="1"/>
        <end position="72"/>
    </location>
</feature>